<reference evidence="6 7" key="1">
    <citation type="submission" date="2016-09" db="EMBL/GenBank/DDBJ databases">
        <title>Rhizobium oryziradicis sp. nov., isolated from the root of rice.</title>
        <authorList>
            <person name="Zhao J."/>
            <person name="Zhang X."/>
        </authorList>
    </citation>
    <scope>NUCLEOTIDE SEQUENCE [LARGE SCALE GENOMIC DNA]</scope>
    <source>
        <strain evidence="6 7">N19</strain>
    </source>
</reference>
<comment type="caution">
    <text evidence="6">The sequence shown here is derived from an EMBL/GenBank/DDBJ whole genome shotgun (WGS) entry which is preliminary data.</text>
</comment>
<evidence type="ECO:0000256" key="2">
    <source>
        <dbReference type="ARBA" id="ARBA00022741"/>
    </source>
</evidence>
<dbReference type="InterPro" id="IPR038740">
    <property type="entry name" value="BioF2-like_GNAT_dom"/>
</dbReference>
<dbReference type="GO" id="GO:0016874">
    <property type="term" value="F:ligase activity"/>
    <property type="evidence" value="ECO:0007669"/>
    <property type="project" value="UniProtKB-KW"/>
</dbReference>
<evidence type="ECO:0000259" key="5">
    <source>
        <dbReference type="PROSITE" id="PS50975"/>
    </source>
</evidence>
<dbReference type="PROSITE" id="PS50975">
    <property type="entry name" value="ATP_GRASP"/>
    <property type="match status" value="1"/>
</dbReference>
<evidence type="ECO:0000256" key="1">
    <source>
        <dbReference type="ARBA" id="ARBA00022598"/>
    </source>
</evidence>
<organism evidence="6 7">
    <name type="scientific">Rhizobium oryziradicis</name>
    <dbReference type="NCBI Taxonomy" id="1867956"/>
    <lineage>
        <taxon>Bacteria</taxon>
        <taxon>Pseudomonadati</taxon>
        <taxon>Pseudomonadota</taxon>
        <taxon>Alphaproteobacteria</taxon>
        <taxon>Hyphomicrobiales</taxon>
        <taxon>Rhizobiaceae</taxon>
        <taxon>Rhizobium/Agrobacterium group</taxon>
        <taxon>Rhizobium</taxon>
    </lineage>
</organism>
<dbReference type="Proteomes" id="UP000186894">
    <property type="component" value="Unassembled WGS sequence"/>
</dbReference>
<dbReference type="AlphaFoldDB" id="A0A1Q8ZVR7"/>
<protein>
    <recommendedName>
        <fullName evidence="5">ATP-grasp domain-containing protein</fullName>
    </recommendedName>
</protein>
<dbReference type="OrthoDB" id="9808976at2"/>
<dbReference type="Pfam" id="PF13480">
    <property type="entry name" value="Acetyltransf_6"/>
    <property type="match status" value="1"/>
</dbReference>
<dbReference type="STRING" id="1867956.BJF95_03135"/>
<keyword evidence="2 4" id="KW-0547">Nucleotide-binding</keyword>
<dbReference type="InterPro" id="IPR016181">
    <property type="entry name" value="Acyl_CoA_acyltransferase"/>
</dbReference>
<evidence type="ECO:0000256" key="3">
    <source>
        <dbReference type="ARBA" id="ARBA00022840"/>
    </source>
</evidence>
<proteinExistence type="predicted"/>
<feature type="domain" description="ATP-grasp" evidence="5">
    <location>
        <begin position="130"/>
        <end position="331"/>
    </location>
</feature>
<dbReference type="GO" id="GO:0005524">
    <property type="term" value="F:ATP binding"/>
    <property type="evidence" value="ECO:0007669"/>
    <property type="project" value="UniProtKB-UniRule"/>
</dbReference>
<keyword evidence="3 4" id="KW-0067">ATP-binding</keyword>
<dbReference type="PANTHER" id="PTHR43585:SF2">
    <property type="entry name" value="ATP-GRASP ENZYME FSQD"/>
    <property type="match status" value="1"/>
</dbReference>
<dbReference type="InterPro" id="IPR011761">
    <property type="entry name" value="ATP-grasp"/>
</dbReference>
<keyword evidence="1" id="KW-0436">Ligase</keyword>
<keyword evidence="7" id="KW-1185">Reference proteome</keyword>
<evidence type="ECO:0000313" key="6">
    <source>
        <dbReference type="EMBL" id="OLP46163.1"/>
    </source>
</evidence>
<dbReference type="Pfam" id="PF13535">
    <property type="entry name" value="ATP-grasp_4"/>
    <property type="match status" value="1"/>
</dbReference>
<dbReference type="Gene3D" id="3.30.470.20">
    <property type="entry name" value="ATP-grasp fold, B domain"/>
    <property type="match status" value="1"/>
</dbReference>
<dbReference type="PANTHER" id="PTHR43585">
    <property type="entry name" value="FUMIPYRROLE BIOSYNTHESIS PROTEIN C"/>
    <property type="match status" value="1"/>
</dbReference>
<dbReference type="GO" id="GO:0046872">
    <property type="term" value="F:metal ion binding"/>
    <property type="evidence" value="ECO:0007669"/>
    <property type="project" value="InterPro"/>
</dbReference>
<dbReference type="SUPFAM" id="SSF56059">
    <property type="entry name" value="Glutathione synthetase ATP-binding domain-like"/>
    <property type="match status" value="1"/>
</dbReference>
<accession>A0A1Q8ZVR7</accession>
<name>A0A1Q8ZVR7_9HYPH</name>
<dbReference type="InterPro" id="IPR052032">
    <property type="entry name" value="ATP-dep_AA_Ligase"/>
</dbReference>
<dbReference type="RefSeq" id="WP_075638286.1">
    <property type="nucleotide sequence ID" value="NZ_MKIM01000022.1"/>
</dbReference>
<evidence type="ECO:0000313" key="7">
    <source>
        <dbReference type="Proteomes" id="UP000186894"/>
    </source>
</evidence>
<dbReference type="EMBL" id="MKIM01000022">
    <property type="protein sequence ID" value="OLP46163.1"/>
    <property type="molecule type" value="Genomic_DNA"/>
</dbReference>
<dbReference type="Gene3D" id="3.40.630.30">
    <property type="match status" value="1"/>
</dbReference>
<dbReference type="SUPFAM" id="SSF55729">
    <property type="entry name" value="Acyl-CoA N-acyltransferases (Nat)"/>
    <property type="match status" value="1"/>
</dbReference>
<evidence type="ECO:0000256" key="4">
    <source>
        <dbReference type="PROSITE-ProRule" id="PRU00409"/>
    </source>
</evidence>
<gene>
    <name evidence="6" type="ORF">BJF95_03135</name>
</gene>
<sequence length="720" mass="78139">MADLSTKAAHGFRSANASLGTVAIVDPYDAGANLAEAFAKEGVSAIMVGSTPDIAPQEGTVFDPDTFRRLLFWQDDLAQLIETLRLEGVSHVLAGSERGTILTDHLAEALGLPGNGTALSQTRRDKFVMIEQARRAGIRTPPQIQSDRLDDIFDWIDQHCVLPVVLKPPQSKGADGVRLCRSRDAVAKAFGDIYGQIDTMGHINHAVLAQGYSRGAEYVVDTVSLNGHHRLAGIWAYGKPEADYDTIGLISTKELLSADSPLAERLFAFAAQVLDALGIMHGAGHCEIIIDQHGPVLVEAASRLHGGPAAHRMSLEAMGFSQMDLLVQSCLQPDQFLADLHHRYHLPGGAVMALLRDKSLQGMIETLPSARTVGWNDEADTTPHAVLGLATLIHPERAVVVADLNIITCGYDILKTRAAVETLAPEWHALLRRSNCNRAFGSPAWYLAALDAQPHISPLVITAYRNNALVGVLALVEDRQLCRFATNLSDYNDAVVSAGDHATVQGLLLYAKRNLPRLELEFDCVRADAALAGTASLIDPTTVCPFADISKGYQVWLETRSRGFRSTLKAAEKRAAANGLFVERLDPSRHGHLDLPDLFIEFHRERFGVASLFTHTPSAAAFVKNALPRLFQAGDAMVFGLWAQDQLIGLNLCMVGATSLGYWNAGFKSAFAQFSPGTLMIHAALREAAACGFAEFDFLRGPEAYKMKWTTDTRTIGRLS</sequence>